<dbReference type="InterPro" id="IPR050569">
    <property type="entry name" value="TAAR"/>
</dbReference>
<keyword evidence="5 9" id="KW-0297">G-protein coupled receptor</keyword>
<dbReference type="GO" id="GO:0004930">
    <property type="term" value="F:G protein-coupled receptor activity"/>
    <property type="evidence" value="ECO:0007669"/>
    <property type="project" value="UniProtKB-KW"/>
</dbReference>
<keyword evidence="3 9" id="KW-0812">Transmembrane</keyword>
<accession>A0AAU9XG03</accession>
<dbReference type="EMBL" id="CALNXJ010000042">
    <property type="protein sequence ID" value="CAH3146775.1"/>
    <property type="molecule type" value="Genomic_DNA"/>
</dbReference>
<proteinExistence type="inferred from homology"/>
<feature type="transmembrane region" description="Helical" evidence="10">
    <location>
        <begin position="140"/>
        <end position="159"/>
    </location>
</feature>
<dbReference type="PROSITE" id="PS00237">
    <property type="entry name" value="G_PROTEIN_RECEP_F1_1"/>
    <property type="match status" value="2"/>
</dbReference>
<dbReference type="PANTHER" id="PTHR24249">
    <property type="entry name" value="HISTAMINE RECEPTOR-RELATED G-PROTEIN COUPLED RECEPTOR"/>
    <property type="match status" value="1"/>
</dbReference>
<dbReference type="PANTHER" id="PTHR24249:SF372">
    <property type="entry name" value="G-PROTEIN COUPLED RECEPTORS FAMILY 1 PROFILE DOMAIN-CONTAINING PROTEIN"/>
    <property type="match status" value="1"/>
</dbReference>
<evidence type="ECO:0000256" key="3">
    <source>
        <dbReference type="ARBA" id="ARBA00022692"/>
    </source>
</evidence>
<evidence type="ECO:0000313" key="12">
    <source>
        <dbReference type="EMBL" id="CAH3146775.1"/>
    </source>
</evidence>
<feature type="transmembrane region" description="Helical" evidence="10">
    <location>
        <begin position="171"/>
        <end position="193"/>
    </location>
</feature>
<keyword evidence="8 9" id="KW-0807">Transducer</keyword>
<keyword evidence="6 10" id="KW-0472">Membrane</keyword>
<evidence type="ECO:0000256" key="5">
    <source>
        <dbReference type="ARBA" id="ARBA00023040"/>
    </source>
</evidence>
<feature type="transmembrane region" description="Helical" evidence="10">
    <location>
        <begin position="223"/>
        <end position="243"/>
    </location>
</feature>
<evidence type="ECO:0000259" key="11">
    <source>
        <dbReference type="PROSITE" id="PS50262"/>
    </source>
</evidence>
<dbReference type="CDD" id="cd00637">
    <property type="entry name" value="7tm_classA_rhodopsin-like"/>
    <property type="match status" value="2"/>
</dbReference>
<sequence>MENRSFEGTNDKPCVAEMSLISSAFLICLYAVSSMTCLFGNCVVLLAIYQTKTLRTVSNFFIASLAVADISVGFFMNPILISKAALNIWQGNHWLSKLADFMWIQTTTSATFNLCSVSIDRYVAITAVFKYHRIMTRKKCFAALTLIWLFSFLFASVRLFIDNSADLPRLWISTTVLTVIIPLFLIGFCYLKIYCAARTQIKKIAERKISAEEARLSAMNRKAAWTAGIVIFLFVVMWLPSFLASCIELTTANRCKKLEVDYAWFWLAFLCFCSSAVNPWVYTIRVPEFKNTLRRILALSCISGVLSICGNTVVLIAIFRTKSLHTISNYFIASLAVADLMVGILLNPILAAKAVIFSYLDPERPLKGSVFDKVEDFAWIQAVVATTFGLTAISIDRYIAVKFGFRYETLITPKFCLLATASVWLGSFVFASVRLFLDKPQDLSTLWLIMGVITCIFPTLIITFCYMSIFREAKQQIRKIKQESSLAARQEQTRRNNPARVSHTKTAFTVAIVILLFIILWVPSLATAAIQFSLSGSNKPKDQVTLVKLEREVWMWVSLVAYLSSASNPWVYSIRSREFRTACKKIFNFFG</sequence>
<evidence type="ECO:0000256" key="9">
    <source>
        <dbReference type="RuleBase" id="RU000688"/>
    </source>
</evidence>
<feature type="domain" description="G-protein coupled receptors family 1 profile" evidence="11">
    <location>
        <begin position="40"/>
        <end position="282"/>
    </location>
</feature>
<keyword evidence="4 10" id="KW-1133">Transmembrane helix</keyword>
<feature type="non-terminal residue" evidence="12">
    <location>
        <position position="591"/>
    </location>
</feature>
<protein>
    <recommendedName>
        <fullName evidence="11">G-protein coupled receptors family 1 profile domain-containing protein</fullName>
    </recommendedName>
</protein>
<evidence type="ECO:0000256" key="2">
    <source>
        <dbReference type="ARBA" id="ARBA00022475"/>
    </source>
</evidence>
<name>A0AAU9XG03_9CNID</name>
<dbReference type="Gene3D" id="1.20.1070.10">
    <property type="entry name" value="Rhodopsin 7-helix transmembrane proteins"/>
    <property type="match status" value="2"/>
</dbReference>
<organism evidence="12 13">
    <name type="scientific">Pocillopora meandrina</name>
    <dbReference type="NCBI Taxonomy" id="46732"/>
    <lineage>
        <taxon>Eukaryota</taxon>
        <taxon>Metazoa</taxon>
        <taxon>Cnidaria</taxon>
        <taxon>Anthozoa</taxon>
        <taxon>Hexacorallia</taxon>
        <taxon>Scleractinia</taxon>
        <taxon>Astrocoeniina</taxon>
        <taxon>Pocilloporidae</taxon>
        <taxon>Pocillopora</taxon>
    </lineage>
</organism>
<feature type="transmembrane region" description="Helical" evidence="10">
    <location>
        <begin position="443"/>
        <end position="469"/>
    </location>
</feature>
<evidence type="ECO:0000256" key="6">
    <source>
        <dbReference type="ARBA" id="ARBA00023136"/>
    </source>
</evidence>
<dbReference type="InterPro" id="IPR000276">
    <property type="entry name" value="GPCR_Rhodpsn"/>
</dbReference>
<comment type="caution">
    <text evidence="12">The sequence shown here is derived from an EMBL/GenBank/DDBJ whole genome shotgun (WGS) entry which is preliminary data.</text>
</comment>
<evidence type="ECO:0000256" key="8">
    <source>
        <dbReference type="ARBA" id="ARBA00023224"/>
    </source>
</evidence>
<feature type="transmembrane region" description="Helical" evidence="10">
    <location>
        <begin position="507"/>
        <end position="533"/>
    </location>
</feature>
<feature type="transmembrane region" description="Helical" evidence="10">
    <location>
        <begin position="331"/>
        <end position="360"/>
    </location>
</feature>
<feature type="transmembrane region" description="Helical" evidence="10">
    <location>
        <begin position="20"/>
        <end position="48"/>
    </location>
</feature>
<dbReference type="GO" id="GO:0005886">
    <property type="term" value="C:plasma membrane"/>
    <property type="evidence" value="ECO:0007669"/>
    <property type="project" value="UniProtKB-SubCell"/>
</dbReference>
<feature type="domain" description="G-protein coupled receptors family 1 profile" evidence="11">
    <location>
        <begin position="310"/>
        <end position="572"/>
    </location>
</feature>
<feature type="transmembrane region" description="Helical" evidence="10">
    <location>
        <begin position="296"/>
        <end position="319"/>
    </location>
</feature>
<dbReference type="AlphaFoldDB" id="A0AAU9XG03"/>
<dbReference type="SMART" id="SM01381">
    <property type="entry name" value="7TM_GPCR_Srsx"/>
    <property type="match status" value="1"/>
</dbReference>
<keyword evidence="2" id="KW-1003">Cell membrane</keyword>
<keyword evidence="13" id="KW-1185">Reference proteome</keyword>
<dbReference type="Proteomes" id="UP001159428">
    <property type="component" value="Unassembled WGS sequence"/>
</dbReference>
<feature type="transmembrane region" description="Helical" evidence="10">
    <location>
        <begin position="263"/>
        <end position="284"/>
    </location>
</feature>
<feature type="transmembrane region" description="Helical" evidence="10">
    <location>
        <begin position="415"/>
        <end position="437"/>
    </location>
</feature>
<dbReference type="InterPro" id="IPR017452">
    <property type="entry name" value="GPCR_Rhodpsn_7TM"/>
</dbReference>
<feature type="transmembrane region" description="Helical" evidence="10">
    <location>
        <begin position="553"/>
        <end position="572"/>
    </location>
</feature>
<evidence type="ECO:0000256" key="1">
    <source>
        <dbReference type="ARBA" id="ARBA00004651"/>
    </source>
</evidence>
<reference evidence="12 13" key="1">
    <citation type="submission" date="2022-05" db="EMBL/GenBank/DDBJ databases">
        <authorList>
            <consortium name="Genoscope - CEA"/>
            <person name="William W."/>
        </authorList>
    </citation>
    <scope>NUCLEOTIDE SEQUENCE [LARGE SCALE GENOMIC DNA]</scope>
</reference>
<dbReference type="Pfam" id="PF00001">
    <property type="entry name" value="7tm_1"/>
    <property type="match status" value="2"/>
</dbReference>
<keyword evidence="7 9" id="KW-0675">Receptor</keyword>
<gene>
    <name evidence="12" type="ORF">PMEA_00023064</name>
</gene>
<evidence type="ECO:0000256" key="10">
    <source>
        <dbReference type="SAM" id="Phobius"/>
    </source>
</evidence>
<evidence type="ECO:0000256" key="7">
    <source>
        <dbReference type="ARBA" id="ARBA00023170"/>
    </source>
</evidence>
<dbReference type="PRINTS" id="PR00237">
    <property type="entry name" value="GPCRRHODOPSN"/>
</dbReference>
<feature type="transmembrane region" description="Helical" evidence="10">
    <location>
        <begin position="101"/>
        <end position="119"/>
    </location>
</feature>
<comment type="subcellular location">
    <subcellularLocation>
        <location evidence="1">Cell membrane</location>
        <topology evidence="1">Multi-pass membrane protein</topology>
    </subcellularLocation>
</comment>
<comment type="similarity">
    <text evidence="9">Belongs to the G-protein coupled receptor 1 family.</text>
</comment>
<dbReference type="SUPFAM" id="SSF81321">
    <property type="entry name" value="Family A G protein-coupled receptor-like"/>
    <property type="match status" value="2"/>
</dbReference>
<dbReference type="PROSITE" id="PS50262">
    <property type="entry name" value="G_PROTEIN_RECEP_F1_2"/>
    <property type="match status" value="2"/>
</dbReference>
<feature type="transmembrane region" description="Helical" evidence="10">
    <location>
        <begin position="60"/>
        <end position="81"/>
    </location>
</feature>
<evidence type="ECO:0000256" key="4">
    <source>
        <dbReference type="ARBA" id="ARBA00022989"/>
    </source>
</evidence>
<evidence type="ECO:0000313" key="13">
    <source>
        <dbReference type="Proteomes" id="UP001159428"/>
    </source>
</evidence>